<dbReference type="GO" id="GO:0071555">
    <property type="term" value="P:cell wall organization"/>
    <property type="evidence" value="ECO:0007669"/>
    <property type="project" value="UniProtKB-KW"/>
</dbReference>
<dbReference type="InterPro" id="IPR050644">
    <property type="entry name" value="PG_Glycine_Bridge_Synth"/>
</dbReference>
<gene>
    <name evidence="7" type="ORF">CO059_01545</name>
</gene>
<accession>A0A2M8EJC9</accession>
<evidence type="ECO:0000256" key="6">
    <source>
        <dbReference type="ARBA" id="ARBA00023316"/>
    </source>
</evidence>
<evidence type="ECO:0000256" key="5">
    <source>
        <dbReference type="ARBA" id="ARBA00023315"/>
    </source>
</evidence>
<keyword evidence="5" id="KW-0012">Acyltransferase</keyword>
<dbReference type="PANTHER" id="PTHR36174:SF1">
    <property type="entry name" value="LIPID II:GLYCINE GLYCYLTRANSFERASE"/>
    <property type="match status" value="1"/>
</dbReference>
<evidence type="ECO:0000313" key="7">
    <source>
        <dbReference type="EMBL" id="PJC22844.1"/>
    </source>
</evidence>
<proteinExistence type="inferred from homology"/>
<dbReference type="Proteomes" id="UP000228781">
    <property type="component" value="Unassembled WGS sequence"/>
</dbReference>
<dbReference type="Gene3D" id="3.40.630.30">
    <property type="match status" value="2"/>
</dbReference>
<dbReference type="SUPFAM" id="SSF55729">
    <property type="entry name" value="Acyl-CoA N-acyltransferases (Nat)"/>
    <property type="match status" value="2"/>
</dbReference>
<name>A0A2M8EJC9_UNCKA</name>
<comment type="similarity">
    <text evidence="1">Belongs to the FemABX family.</text>
</comment>
<dbReference type="PROSITE" id="PS51191">
    <property type="entry name" value="FEMABX"/>
    <property type="match status" value="1"/>
</dbReference>
<dbReference type="AlphaFoldDB" id="A0A2M8EJC9"/>
<dbReference type="GO" id="GO:0016755">
    <property type="term" value="F:aminoacyltransferase activity"/>
    <property type="evidence" value="ECO:0007669"/>
    <property type="project" value="InterPro"/>
</dbReference>
<dbReference type="EMBL" id="PFSK01000018">
    <property type="protein sequence ID" value="PJC22844.1"/>
    <property type="molecule type" value="Genomic_DNA"/>
</dbReference>
<dbReference type="GO" id="GO:0008360">
    <property type="term" value="P:regulation of cell shape"/>
    <property type="evidence" value="ECO:0007669"/>
    <property type="project" value="UniProtKB-KW"/>
</dbReference>
<dbReference type="InterPro" id="IPR016181">
    <property type="entry name" value="Acyl_CoA_acyltransferase"/>
</dbReference>
<protein>
    <recommendedName>
        <fullName evidence="9">Peptidoglycan bridge formation protein FemAB</fullName>
    </recommendedName>
</protein>
<keyword evidence="4" id="KW-0573">Peptidoglycan synthesis</keyword>
<evidence type="ECO:0008006" key="9">
    <source>
        <dbReference type="Google" id="ProtNLM"/>
    </source>
</evidence>
<dbReference type="GO" id="GO:0009252">
    <property type="term" value="P:peptidoglycan biosynthetic process"/>
    <property type="evidence" value="ECO:0007669"/>
    <property type="project" value="UniProtKB-KW"/>
</dbReference>
<evidence type="ECO:0000256" key="3">
    <source>
        <dbReference type="ARBA" id="ARBA00022960"/>
    </source>
</evidence>
<keyword evidence="6" id="KW-0961">Cell wall biogenesis/degradation</keyword>
<keyword evidence="3" id="KW-0133">Cell shape</keyword>
<dbReference type="Pfam" id="PF02388">
    <property type="entry name" value="FemAB"/>
    <property type="match status" value="1"/>
</dbReference>
<reference evidence="8" key="1">
    <citation type="submission" date="2017-09" db="EMBL/GenBank/DDBJ databases">
        <title>Depth-based differentiation of microbial function through sediment-hosted aquifers and enrichment of novel symbionts in the deep terrestrial subsurface.</title>
        <authorList>
            <person name="Probst A.J."/>
            <person name="Ladd B."/>
            <person name="Jarett J.K."/>
            <person name="Geller-Mcgrath D.E."/>
            <person name="Sieber C.M.K."/>
            <person name="Emerson J.B."/>
            <person name="Anantharaman K."/>
            <person name="Thomas B.C."/>
            <person name="Malmstrom R."/>
            <person name="Stieglmeier M."/>
            <person name="Klingl A."/>
            <person name="Woyke T."/>
            <person name="Ryan C.M."/>
            <person name="Banfield J.F."/>
        </authorList>
    </citation>
    <scope>NUCLEOTIDE SEQUENCE [LARGE SCALE GENOMIC DNA]</scope>
</reference>
<keyword evidence="2" id="KW-0808">Transferase</keyword>
<organism evidence="7 8">
    <name type="scientific">candidate division WWE3 bacterium CG_4_9_14_0_2_um_filter_48_10</name>
    <dbReference type="NCBI Taxonomy" id="1975078"/>
    <lineage>
        <taxon>Bacteria</taxon>
        <taxon>Katanobacteria</taxon>
    </lineage>
</organism>
<comment type="caution">
    <text evidence="7">The sequence shown here is derived from an EMBL/GenBank/DDBJ whole genome shotgun (WGS) entry which is preliminary data.</text>
</comment>
<dbReference type="PANTHER" id="PTHR36174">
    <property type="entry name" value="LIPID II:GLYCINE GLYCYLTRANSFERASE"/>
    <property type="match status" value="1"/>
</dbReference>
<dbReference type="InterPro" id="IPR003447">
    <property type="entry name" value="FEMABX"/>
</dbReference>
<evidence type="ECO:0000256" key="4">
    <source>
        <dbReference type="ARBA" id="ARBA00022984"/>
    </source>
</evidence>
<evidence type="ECO:0000256" key="1">
    <source>
        <dbReference type="ARBA" id="ARBA00009943"/>
    </source>
</evidence>
<sequence>MRVEIKEILDEKTWEKFVLAQPPHTPFLQSWAWGEFQDAMGLSHHRLGLLDRGKMVGGVQALVGGRKLGQFVYVPHGPLIVTSDKGPVISLIDYLKKLAESKKVDYLRVEPPWEATEEGKELLRKLGFRPIAATSQAGGATLLLDLRAPEEALLMGMRKTTRYLVRRGQEMGIEVERSRDPEMMEEFHRLMVATYRRQGFTPHSRKYLQTQFEILAPRGMAELYLAKYQSNILAVAVIVTYGDTATYLHAASVRSDIPAAYVLQWEAIRQAKKEDLDFYDLWGIAPTDDPHHPWYGYSLFKKGFGGYRMDYLGAWDYPLTKRYLAVAGVERVRKFLRRY</sequence>
<evidence type="ECO:0000256" key="2">
    <source>
        <dbReference type="ARBA" id="ARBA00022679"/>
    </source>
</evidence>
<evidence type="ECO:0000313" key="8">
    <source>
        <dbReference type="Proteomes" id="UP000228781"/>
    </source>
</evidence>